<evidence type="ECO:0000256" key="1">
    <source>
        <dbReference type="SAM" id="SignalP"/>
    </source>
</evidence>
<name>A0A2U4FEE5_9SPIR</name>
<protein>
    <submittedName>
        <fullName evidence="2">Variable surface protein-VspF</fullName>
    </submittedName>
</protein>
<sequence>MKKVLLTAMALLTIASASAFGMYGDQDSWIDFLVHGNQFRARMDQLGFVLGNGTIKGTFGFRSQALTTALGNILTTGATGNVDLTTTISAGIGYTSEPFGIGLGYNYTHVHDRLGVHTPVLMINALNNNLRIAIPLQIATSQNPYDEVYNGAPYNTAKDYLGISTDVQIRYYTGIDAFNQIRVYFKYGQASYKDEFYGVNSDNMAQSVGFETRFYFLNTPVGNVTVNPYLKVAFNTSLKGKANNNQVRAGGAGDGSIDRTYPYPGYNGGFFKSASADGNSYKEEWEKSPYDVTVAAVLGITANSDIVSLYVEPALGYKATYGGKSKTTTTTAGTTDTISGTDPKVIHNLYWGAYTELYIRPTQDLEWYFEMDVNNNSDTTTTAYNGVPVKFAATTGITWYLPAFN</sequence>
<dbReference type="Proteomes" id="UP000011663">
    <property type="component" value="Unassembled WGS sequence"/>
</dbReference>
<feature type="chain" id="PRO_5015552279" evidence="1">
    <location>
        <begin position="20"/>
        <end position="405"/>
    </location>
</feature>
<feature type="signal peptide" evidence="1">
    <location>
        <begin position="1"/>
        <end position="19"/>
    </location>
</feature>
<dbReference type="RefSeq" id="WP_008721968.1">
    <property type="nucleotide sequence ID" value="NZ_JH994110.1"/>
</dbReference>
<proteinExistence type="predicted"/>
<keyword evidence="1" id="KW-0732">Signal</keyword>
<comment type="caution">
    <text evidence="2">The sequence shown here is derived from an EMBL/GenBank/DDBJ whole genome shotgun (WGS) entry which is preliminary data.</text>
</comment>
<accession>A0A2U4FEE5</accession>
<dbReference type="OrthoDB" id="306676at2"/>
<dbReference type="Pfam" id="PF05540">
    <property type="entry name" value="Serpulina_VSP"/>
    <property type="match status" value="1"/>
</dbReference>
<dbReference type="AlphaFoldDB" id="A0A2U4FEE5"/>
<evidence type="ECO:0000313" key="3">
    <source>
        <dbReference type="Proteomes" id="UP000011663"/>
    </source>
</evidence>
<organism evidence="2 3">
    <name type="scientific">Brachyspira hampsonii 30446</name>
    <dbReference type="NCBI Taxonomy" id="1289135"/>
    <lineage>
        <taxon>Bacteria</taxon>
        <taxon>Pseudomonadati</taxon>
        <taxon>Spirochaetota</taxon>
        <taxon>Spirochaetia</taxon>
        <taxon>Brachyspirales</taxon>
        <taxon>Brachyspiraceae</taxon>
        <taxon>Brachyspira</taxon>
    </lineage>
</organism>
<dbReference type="InterPro" id="IPR008838">
    <property type="entry name" value="Variable_surface_protein_TREHY"/>
</dbReference>
<dbReference type="GeneID" id="66486942"/>
<evidence type="ECO:0000313" key="2">
    <source>
        <dbReference type="EMBL" id="EKV57944.1"/>
    </source>
</evidence>
<gene>
    <name evidence="2" type="ORF">A966_02406</name>
</gene>
<dbReference type="EMBL" id="ALNZ01000010">
    <property type="protein sequence ID" value="EKV57944.1"/>
    <property type="molecule type" value="Genomic_DNA"/>
</dbReference>
<reference evidence="2 3" key="1">
    <citation type="submission" date="2012-07" db="EMBL/GenBank/DDBJ databases">
        <title>Genome sequence of Brachyspira sp. 30446, isolated from a pig with mucohaemorrhagic colitis.</title>
        <authorList>
            <person name="Rubin J.E."/>
            <person name="Fernando C."/>
            <person name="Harding J.C.S."/>
            <person name="Hill J.E."/>
        </authorList>
    </citation>
    <scope>NUCLEOTIDE SEQUENCE [LARGE SCALE GENOMIC DNA]</scope>
    <source>
        <strain evidence="2 3">30446</strain>
    </source>
</reference>